<evidence type="ECO:0008006" key="4">
    <source>
        <dbReference type="Google" id="ProtNLM"/>
    </source>
</evidence>
<comment type="caution">
    <text evidence="2">The sequence shown here is derived from an EMBL/GenBank/DDBJ whole genome shotgun (WGS) entry which is preliminary data.</text>
</comment>
<keyword evidence="1" id="KW-0812">Transmembrane</keyword>
<dbReference type="Proteomes" id="UP000051576">
    <property type="component" value="Unassembled WGS sequence"/>
</dbReference>
<dbReference type="STRING" id="1133569.FD21_GL000559"/>
<evidence type="ECO:0000256" key="1">
    <source>
        <dbReference type="SAM" id="Phobius"/>
    </source>
</evidence>
<feature type="transmembrane region" description="Helical" evidence="1">
    <location>
        <begin position="52"/>
        <end position="75"/>
    </location>
</feature>
<feature type="transmembrane region" description="Helical" evidence="1">
    <location>
        <begin position="27"/>
        <end position="46"/>
    </location>
</feature>
<organism evidence="2 3">
    <name type="scientific">Liquorilactobacillus vini DSM 20605</name>
    <dbReference type="NCBI Taxonomy" id="1133569"/>
    <lineage>
        <taxon>Bacteria</taxon>
        <taxon>Bacillati</taxon>
        <taxon>Bacillota</taxon>
        <taxon>Bacilli</taxon>
        <taxon>Lactobacillales</taxon>
        <taxon>Lactobacillaceae</taxon>
        <taxon>Liquorilactobacillus</taxon>
    </lineage>
</organism>
<evidence type="ECO:0000313" key="2">
    <source>
        <dbReference type="EMBL" id="KRM88921.1"/>
    </source>
</evidence>
<sequence length="107" mass="12187">MKKKDLIKGYKTEILYQKHMLENLQRWFSLFLGCVGIGIIMVYFFHATNLPLKILGIILIVIGSIGMLIFGSGIYHGNHNLQLVIKDFKLKLSAKSMPNYSSPQSKE</sequence>
<proteinExistence type="predicted"/>
<evidence type="ECO:0000313" key="3">
    <source>
        <dbReference type="Proteomes" id="UP000051576"/>
    </source>
</evidence>
<reference evidence="2 3" key="1">
    <citation type="journal article" date="2015" name="Genome Announc.">
        <title>Expanding the biotechnology potential of lactobacilli through comparative genomics of 213 strains and associated genera.</title>
        <authorList>
            <person name="Sun Z."/>
            <person name="Harris H.M."/>
            <person name="McCann A."/>
            <person name="Guo C."/>
            <person name="Argimon S."/>
            <person name="Zhang W."/>
            <person name="Yang X."/>
            <person name="Jeffery I.B."/>
            <person name="Cooney J.C."/>
            <person name="Kagawa T.F."/>
            <person name="Liu W."/>
            <person name="Song Y."/>
            <person name="Salvetti E."/>
            <person name="Wrobel A."/>
            <person name="Rasinkangas P."/>
            <person name="Parkhill J."/>
            <person name="Rea M.C."/>
            <person name="O'Sullivan O."/>
            <person name="Ritari J."/>
            <person name="Douillard F.P."/>
            <person name="Paul Ross R."/>
            <person name="Yang R."/>
            <person name="Briner A.E."/>
            <person name="Felis G.E."/>
            <person name="de Vos W.M."/>
            <person name="Barrangou R."/>
            <person name="Klaenhammer T.R."/>
            <person name="Caufield P.W."/>
            <person name="Cui Y."/>
            <person name="Zhang H."/>
            <person name="O'Toole P.W."/>
        </authorList>
    </citation>
    <scope>NUCLEOTIDE SEQUENCE [LARGE SCALE GENOMIC DNA]</scope>
    <source>
        <strain evidence="2 3">DSM 20605</strain>
    </source>
</reference>
<keyword evidence="1" id="KW-1133">Transmembrane helix</keyword>
<name>A0A0R2CK58_9LACO</name>
<keyword evidence="1" id="KW-0472">Membrane</keyword>
<dbReference type="AlphaFoldDB" id="A0A0R2CK58"/>
<protein>
    <recommendedName>
        <fullName evidence="4">DUF202 domain-containing protein</fullName>
    </recommendedName>
</protein>
<dbReference type="RefSeq" id="WP_051006305.1">
    <property type="nucleotide sequence ID" value="NZ_AYYX01000017.1"/>
</dbReference>
<dbReference type="EMBL" id="AYYX01000017">
    <property type="protein sequence ID" value="KRM88921.1"/>
    <property type="molecule type" value="Genomic_DNA"/>
</dbReference>
<dbReference type="PATRIC" id="fig|1133569.4.peg.597"/>
<accession>A0A0R2CK58</accession>
<keyword evidence="3" id="KW-1185">Reference proteome</keyword>
<gene>
    <name evidence="2" type="ORF">FD21_GL000559</name>
</gene>